<sequence>MTASSTAKGLQIHAFVYIAVIAVNTVINVMTGPPWWVLWVIFPWGIGLIAHWFFTRNL</sequence>
<evidence type="ECO:0000313" key="3">
    <source>
        <dbReference type="EMBL" id="WEK06319.1"/>
    </source>
</evidence>
<organism evidence="3 4">
    <name type="scientific">Candidatus Devosia phytovorans</name>
    <dbReference type="NCBI Taxonomy" id="3121372"/>
    <lineage>
        <taxon>Bacteria</taxon>
        <taxon>Pseudomonadati</taxon>
        <taxon>Pseudomonadota</taxon>
        <taxon>Alphaproteobacteria</taxon>
        <taxon>Hyphomicrobiales</taxon>
        <taxon>Devosiaceae</taxon>
        <taxon>Devosia</taxon>
    </lineage>
</organism>
<feature type="transmembrane region" description="Helical" evidence="1">
    <location>
        <begin position="36"/>
        <end position="54"/>
    </location>
</feature>
<accession>A0AAJ5VZG6</accession>
<dbReference type="Pfam" id="PF13239">
    <property type="entry name" value="2TM"/>
    <property type="match status" value="1"/>
</dbReference>
<keyword evidence="1" id="KW-1133">Transmembrane helix</keyword>
<gene>
    <name evidence="3" type="ORF">P0Y65_08755</name>
</gene>
<feature type="transmembrane region" description="Helical" evidence="1">
    <location>
        <begin position="12"/>
        <end position="30"/>
    </location>
</feature>
<name>A0AAJ5VZG6_9HYPH</name>
<reference evidence="3" key="1">
    <citation type="submission" date="2023-03" db="EMBL/GenBank/DDBJ databases">
        <title>Andean soil-derived lignocellulolytic bacterial consortium as a source of novel taxa and putative plastic-active enzymes.</title>
        <authorList>
            <person name="Diaz-Garcia L."/>
            <person name="Chuvochina M."/>
            <person name="Feuerriegel G."/>
            <person name="Bunk B."/>
            <person name="Sproer C."/>
            <person name="Streit W.R."/>
            <person name="Rodriguez L.M."/>
            <person name="Overmann J."/>
            <person name="Jimenez D.J."/>
        </authorList>
    </citation>
    <scope>NUCLEOTIDE SEQUENCE</scope>
    <source>
        <strain evidence="3">MAG 4196</strain>
    </source>
</reference>
<keyword evidence="1" id="KW-0472">Membrane</keyword>
<keyword evidence="1" id="KW-0812">Transmembrane</keyword>
<evidence type="ECO:0000256" key="1">
    <source>
        <dbReference type="SAM" id="Phobius"/>
    </source>
</evidence>
<dbReference type="AlphaFoldDB" id="A0AAJ5VZG6"/>
<evidence type="ECO:0000313" key="4">
    <source>
        <dbReference type="Proteomes" id="UP001217476"/>
    </source>
</evidence>
<dbReference type="InterPro" id="IPR025698">
    <property type="entry name" value="2TM_dom"/>
</dbReference>
<proteinExistence type="predicted"/>
<dbReference type="EMBL" id="CP119312">
    <property type="protein sequence ID" value="WEK06319.1"/>
    <property type="molecule type" value="Genomic_DNA"/>
</dbReference>
<evidence type="ECO:0000259" key="2">
    <source>
        <dbReference type="Pfam" id="PF13239"/>
    </source>
</evidence>
<protein>
    <submittedName>
        <fullName evidence="3">2TM domain-containing protein</fullName>
    </submittedName>
</protein>
<dbReference type="Proteomes" id="UP001217476">
    <property type="component" value="Chromosome"/>
</dbReference>
<feature type="domain" description="2TM" evidence="2">
    <location>
        <begin position="7"/>
        <end position="53"/>
    </location>
</feature>